<gene>
    <name evidence="1" type="ORF">AVEN_9156_1</name>
</gene>
<dbReference type="AlphaFoldDB" id="A0A4Y2LGW3"/>
<proteinExistence type="predicted"/>
<organism evidence="1 2">
    <name type="scientific">Araneus ventricosus</name>
    <name type="common">Orbweaver spider</name>
    <name type="synonym">Epeira ventricosa</name>
    <dbReference type="NCBI Taxonomy" id="182803"/>
    <lineage>
        <taxon>Eukaryota</taxon>
        <taxon>Metazoa</taxon>
        <taxon>Ecdysozoa</taxon>
        <taxon>Arthropoda</taxon>
        <taxon>Chelicerata</taxon>
        <taxon>Arachnida</taxon>
        <taxon>Araneae</taxon>
        <taxon>Araneomorphae</taxon>
        <taxon>Entelegynae</taxon>
        <taxon>Araneoidea</taxon>
        <taxon>Araneidae</taxon>
        <taxon>Araneus</taxon>
    </lineage>
</organism>
<dbReference type="Proteomes" id="UP000499080">
    <property type="component" value="Unassembled WGS sequence"/>
</dbReference>
<feature type="non-terminal residue" evidence="1">
    <location>
        <position position="1"/>
    </location>
</feature>
<dbReference type="EMBL" id="BGPR01199490">
    <property type="protein sequence ID" value="GBN13985.1"/>
    <property type="molecule type" value="Genomic_DNA"/>
</dbReference>
<comment type="caution">
    <text evidence="1">The sequence shown here is derived from an EMBL/GenBank/DDBJ whole genome shotgun (WGS) entry which is preliminary data.</text>
</comment>
<protein>
    <submittedName>
        <fullName evidence="1">Uncharacterized protein</fullName>
    </submittedName>
</protein>
<sequence>LLDGVRTHGLLVHVSSRRYLGPAEEEPAAAEGLRPLPLRDRRLPVLADSQRNARRLCAGGTTKVQHLRKRKRFS</sequence>
<accession>A0A4Y2LGW3</accession>
<name>A0A4Y2LGW3_ARAVE</name>
<reference evidence="1 2" key="1">
    <citation type="journal article" date="2019" name="Sci. Rep.">
        <title>Orb-weaving spider Araneus ventricosus genome elucidates the spidroin gene catalogue.</title>
        <authorList>
            <person name="Kono N."/>
            <person name="Nakamura H."/>
            <person name="Ohtoshi R."/>
            <person name="Moran D.A.P."/>
            <person name="Shinohara A."/>
            <person name="Yoshida Y."/>
            <person name="Fujiwara M."/>
            <person name="Mori M."/>
            <person name="Tomita M."/>
            <person name="Arakawa K."/>
        </authorList>
    </citation>
    <scope>NUCLEOTIDE SEQUENCE [LARGE SCALE GENOMIC DNA]</scope>
</reference>
<evidence type="ECO:0000313" key="2">
    <source>
        <dbReference type="Proteomes" id="UP000499080"/>
    </source>
</evidence>
<evidence type="ECO:0000313" key="1">
    <source>
        <dbReference type="EMBL" id="GBN13985.1"/>
    </source>
</evidence>
<keyword evidence="2" id="KW-1185">Reference proteome</keyword>